<keyword evidence="6 14" id="KW-0808">Transferase</keyword>
<evidence type="ECO:0000256" key="2">
    <source>
        <dbReference type="ARBA" id="ARBA00004713"/>
    </source>
</evidence>
<reference evidence="14 15" key="1">
    <citation type="submission" date="2017-06" db="EMBL/GenBank/DDBJ databases">
        <title>Reclassification of a Polynucleobacter cosmopolitanus strain isolated from tropical Lake Victoria as Polynucleobacter victoriensis comb. nov.</title>
        <authorList>
            <person name="Hahn M.W."/>
        </authorList>
    </citation>
    <scope>NUCLEOTIDE SEQUENCE [LARGE SCALE GENOMIC DNA]</scope>
    <source>
        <strain evidence="14 15">MWH-MoIso2</strain>
    </source>
</reference>
<keyword evidence="15" id="KW-1185">Reference proteome</keyword>
<evidence type="ECO:0000256" key="8">
    <source>
        <dbReference type="ARBA" id="ARBA00023136"/>
    </source>
</evidence>
<dbReference type="CDD" id="cd03789">
    <property type="entry name" value="GT9_LPS_heptosyltransferase"/>
    <property type="match status" value="1"/>
</dbReference>
<dbReference type="EMBL" id="NJGG01000001">
    <property type="protein sequence ID" value="OXL16214.1"/>
    <property type="molecule type" value="Genomic_DNA"/>
</dbReference>
<evidence type="ECO:0000256" key="13">
    <source>
        <dbReference type="ARBA" id="ARBA00049201"/>
    </source>
</evidence>
<keyword evidence="5" id="KW-0328">Glycosyltransferase</keyword>
<dbReference type="OrthoDB" id="9767552at2"/>
<comment type="catalytic activity">
    <reaction evidence="13">
        <text>an alpha-Kdo-(2-&gt;4)-alpha-Kdo-(2-&gt;6)-lipid A + ADP-L-glycero-beta-D-manno-heptose = an L-alpha-D-Hep-(1-&gt;5)-[alpha-Kdo-(2-&gt;4)]-alpha-Kdo-(2-&gt;6)-lipid A + ADP + H(+)</text>
        <dbReference type="Rhea" id="RHEA:74067"/>
        <dbReference type="ChEBI" id="CHEBI:15378"/>
        <dbReference type="ChEBI" id="CHEBI:61506"/>
        <dbReference type="ChEBI" id="CHEBI:176431"/>
        <dbReference type="ChEBI" id="CHEBI:193068"/>
        <dbReference type="ChEBI" id="CHEBI:456216"/>
        <dbReference type="EC" id="2.4.99.23"/>
    </reaction>
</comment>
<dbReference type="EC" id="2.4.99.23" evidence="10"/>
<dbReference type="PANTHER" id="PTHR30160:SF19">
    <property type="entry name" value="LIPOPOLYSACCHARIDE HEPTOSYLTRANSFERASE 1"/>
    <property type="match status" value="1"/>
</dbReference>
<evidence type="ECO:0000256" key="7">
    <source>
        <dbReference type="ARBA" id="ARBA00022985"/>
    </source>
</evidence>
<dbReference type="GO" id="GO:0008713">
    <property type="term" value="F:ADP-heptose-lipopolysaccharide heptosyltransferase activity"/>
    <property type="evidence" value="ECO:0007669"/>
    <property type="project" value="TreeGrafter"/>
</dbReference>
<dbReference type="Proteomes" id="UP000215188">
    <property type="component" value="Unassembled WGS sequence"/>
</dbReference>
<dbReference type="GO" id="GO:0005886">
    <property type="term" value="C:plasma membrane"/>
    <property type="evidence" value="ECO:0007669"/>
    <property type="project" value="UniProtKB-SubCell"/>
</dbReference>
<dbReference type="InterPro" id="IPR002201">
    <property type="entry name" value="Glyco_trans_9"/>
</dbReference>
<protein>
    <recommendedName>
        <fullName evidence="11">Lipopolysaccharide heptosyltransferase 1</fullName>
        <ecNumber evidence="10">2.4.99.23</ecNumber>
    </recommendedName>
    <alternativeName>
        <fullName evidence="12">ADP-heptose:lipopolysaccharide heptosyltransferase I</fullName>
    </alternativeName>
</protein>
<evidence type="ECO:0000256" key="3">
    <source>
        <dbReference type="ARBA" id="ARBA00022475"/>
    </source>
</evidence>
<evidence type="ECO:0000313" key="14">
    <source>
        <dbReference type="EMBL" id="OXL16214.1"/>
    </source>
</evidence>
<evidence type="ECO:0000256" key="12">
    <source>
        <dbReference type="ARBA" id="ARBA00044330"/>
    </source>
</evidence>
<dbReference type="RefSeq" id="WP_089515242.1">
    <property type="nucleotide sequence ID" value="NZ_NJGG01000001.1"/>
</dbReference>
<dbReference type="InterPro" id="IPR011908">
    <property type="entry name" value="LipoPS_heptosylTferase-I"/>
</dbReference>
<evidence type="ECO:0000313" key="15">
    <source>
        <dbReference type="Proteomes" id="UP000215188"/>
    </source>
</evidence>
<evidence type="ECO:0000256" key="10">
    <source>
        <dbReference type="ARBA" id="ARBA00044041"/>
    </source>
</evidence>
<accession>A0A229FW91</accession>
<dbReference type="NCBIfam" id="TIGR02193">
    <property type="entry name" value="heptsyl_trn_I"/>
    <property type="match status" value="1"/>
</dbReference>
<keyword evidence="7" id="KW-0448">Lipopolysaccharide biosynthesis</keyword>
<gene>
    <name evidence="14" type="primary">waaC</name>
    <name evidence="14" type="ORF">AOC33_03820</name>
</gene>
<comment type="similarity">
    <text evidence="9">Belongs to the glycosyltransferase 9 family.</text>
</comment>
<sequence>MKILIVKLSSLGDVLHNLPIVWDLRAKYPEAQIDWVVEEGYVGLLEPLKSLTSPAGDSIAGINNIIPLAFRRWKKALKRGEFIRSIQEYIVFKEQFKSGVFADYDLIIETQGLLKSAWVTHLVNPNKTASVFGLANQTEFSGYEPWARRFYTDAVQVPFHCHAVDRSRWVTASALDVSVPDRVASPPQFYPQAYVQSLVDAAKLGFASTRVDLGFDVSKPYVMCFHATAGKSKRWSDDAWVAVGKELIGRGIQVVLPWGNDKEKEVSQQLAKKMAGQYTLSGLVGSKAIVPNAFSIADAFGLVAGAKMTIGVDTGLTHLSAILGMPTIELYCDSPRWKTEGYWSSNIHNLGDKGEPPTTQEVINIIQSHFS</sequence>
<dbReference type="AlphaFoldDB" id="A0A229FW91"/>
<keyword evidence="8" id="KW-0472">Membrane</keyword>
<comment type="subcellular location">
    <subcellularLocation>
        <location evidence="1">Cell inner membrane</location>
        <topology evidence="1">Peripheral membrane protein</topology>
        <orientation evidence="1">Cytoplasmic side</orientation>
    </subcellularLocation>
</comment>
<comment type="caution">
    <text evidence="14">The sequence shown here is derived from an EMBL/GenBank/DDBJ whole genome shotgun (WGS) entry which is preliminary data.</text>
</comment>
<evidence type="ECO:0000256" key="6">
    <source>
        <dbReference type="ARBA" id="ARBA00022679"/>
    </source>
</evidence>
<dbReference type="Pfam" id="PF01075">
    <property type="entry name" value="Glyco_transf_9"/>
    <property type="match status" value="1"/>
</dbReference>
<evidence type="ECO:0000256" key="5">
    <source>
        <dbReference type="ARBA" id="ARBA00022676"/>
    </source>
</evidence>
<dbReference type="PANTHER" id="PTHR30160">
    <property type="entry name" value="TETRAACYLDISACCHARIDE 4'-KINASE-RELATED"/>
    <property type="match status" value="1"/>
</dbReference>
<name>A0A229FW91_9BURK</name>
<evidence type="ECO:0000256" key="9">
    <source>
        <dbReference type="ARBA" id="ARBA00043995"/>
    </source>
</evidence>
<evidence type="ECO:0000256" key="1">
    <source>
        <dbReference type="ARBA" id="ARBA00004515"/>
    </source>
</evidence>
<evidence type="ECO:0000256" key="4">
    <source>
        <dbReference type="ARBA" id="ARBA00022519"/>
    </source>
</evidence>
<dbReference type="GO" id="GO:0009244">
    <property type="term" value="P:lipopolysaccharide core region biosynthetic process"/>
    <property type="evidence" value="ECO:0007669"/>
    <property type="project" value="InterPro"/>
</dbReference>
<keyword evidence="3" id="KW-1003">Cell membrane</keyword>
<keyword evidence="4" id="KW-0997">Cell inner membrane</keyword>
<organism evidence="14 15">
    <name type="scientific">Polynucleobacter cosmopolitanus</name>
    <dbReference type="NCBI Taxonomy" id="351345"/>
    <lineage>
        <taxon>Bacteria</taxon>
        <taxon>Pseudomonadati</taxon>
        <taxon>Pseudomonadota</taxon>
        <taxon>Betaproteobacteria</taxon>
        <taxon>Burkholderiales</taxon>
        <taxon>Burkholderiaceae</taxon>
        <taxon>Polynucleobacter</taxon>
    </lineage>
</organism>
<dbReference type="Gene3D" id="3.40.50.2000">
    <property type="entry name" value="Glycogen Phosphorylase B"/>
    <property type="match status" value="2"/>
</dbReference>
<proteinExistence type="inferred from homology"/>
<evidence type="ECO:0000256" key="11">
    <source>
        <dbReference type="ARBA" id="ARBA00044190"/>
    </source>
</evidence>
<dbReference type="InterPro" id="IPR051199">
    <property type="entry name" value="LPS_LOS_Heptosyltrfase"/>
</dbReference>
<comment type="pathway">
    <text evidence="2">Bacterial outer membrane biogenesis; LPS core biosynthesis.</text>
</comment>
<dbReference type="SUPFAM" id="SSF53756">
    <property type="entry name" value="UDP-Glycosyltransferase/glycogen phosphorylase"/>
    <property type="match status" value="1"/>
</dbReference>
<dbReference type="GO" id="GO:0005829">
    <property type="term" value="C:cytosol"/>
    <property type="evidence" value="ECO:0007669"/>
    <property type="project" value="TreeGrafter"/>
</dbReference>